<proteinExistence type="predicted"/>
<keyword evidence="2" id="KW-1185">Reference proteome</keyword>
<dbReference type="EMBL" id="JAINDJ010000006">
    <property type="protein sequence ID" value="KAG9444617.1"/>
    <property type="molecule type" value="Genomic_DNA"/>
</dbReference>
<sequence>MWPFQDLADPCRKRGSGVCACTYTRYDMSILRVASRRGGRDKPRLVAPLRALERHVAPLRAEEGLVAPARFSAIACPSTPLLSAQGKGPCGPSDPFAQLEFFRSFTLSGDRSVPPLPILTCTCGRLYGALLASPCTGGASASGQRRASGACWTCAGGASGHMSRRVVVRSSLHCTDLPRPCWVAGIPWCLCVLPRKGQLALMYSPFETRPSGPVSCAGGRAQSASAFTFPSA</sequence>
<name>A0AAV7EA46_ARIFI</name>
<evidence type="ECO:0000313" key="2">
    <source>
        <dbReference type="Proteomes" id="UP000825729"/>
    </source>
</evidence>
<comment type="caution">
    <text evidence="1">The sequence shown here is derived from an EMBL/GenBank/DDBJ whole genome shotgun (WGS) entry which is preliminary data.</text>
</comment>
<protein>
    <submittedName>
        <fullName evidence="1">Uncharacterized protein</fullName>
    </submittedName>
</protein>
<dbReference type="Proteomes" id="UP000825729">
    <property type="component" value="Unassembled WGS sequence"/>
</dbReference>
<evidence type="ECO:0000313" key="1">
    <source>
        <dbReference type="EMBL" id="KAG9444617.1"/>
    </source>
</evidence>
<accession>A0AAV7EA46</accession>
<reference evidence="1 2" key="1">
    <citation type="submission" date="2021-07" db="EMBL/GenBank/DDBJ databases">
        <title>The Aristolochia fimbriata genome: insights into angiosperm evolution, floral development and chemical biosynthesis.</title>
        <authorList>
            <person name="Jiao Y."/>
        </authorList>
    </citation>
    <scope>NUCLEOTIDE SEQUENCE [LARGE SCALE GENOMIC DNA]</scope>
    <source>
        <strain evidence="1">IBCAS-2021</strain>
        <tissue evidence="1">Leaf</tissue>
    </source>
</reference>
<gene>
    <name evidence="1" type="ORF">H6P81_015957</name>
</gene>
<dbReference type="AlphaFoldDB" id="A0AAV7EA46"/>
<organism evidence="1 2">
    <name type="scientific">Aristolochia fimbriata</name>
    <name type="common">White veined hardy Dutchman's pipe vine</name>
    <dbReference type="NCBI Taxonomy" id="158543"/>
    <lineage>
        <taxon>Eukaryota</taxon>
        <taxon>Viridiplantae</taxon>
        <taxon>Streptophyta</taxon>
        <taxon>Embryophyta</taxon>
        <taxon>Tracheophyta</taxon>
        <taxon>Spermatophyta</taxon>
        <taxon>Magnoliopsida</taxon>
        <taxon>Magnoliidae</taxon>
        <taxon>Piperales</taxon>
        <taxon>Aristolochiaceae</taxon>
        <taxon>Aristolochia</taxon>
    </lineage>
</organism>